<evidence type="ECO:0000256" key="2">
    <source>
        <dbReference type="ARBA" id="ARBA00022691"/>
    </source>
</evidence>
<evidence type="ECO:0000256" key="5">
    <source>
        <dbReference type="ARBA" id="ARBA00023014"/>
    </source>
</evidence>
<protein>
    <recommendedName>
        <fullName evidence="8">Radical SAM protein</fullName>
    </recommendedName>
</protein>
<evidence type="ECO:0008006" key="8">
    <source>
        <dbReference type="Google" id="ProtNLM"/>
    </source>
</evidence>
<dbReference type="InterPro" id="IPR058240">
    <property type="entry name" value="rSAM_sf"/>
</dbReference>
<proteinExistence type="predicted"/>
<keyword evidence="4" id="KW-0408">Iron</keyword>
<dbReference type="CDD" id="cd21109">
    <property type="entry name" value="SPASM"/>
    <property type="match status" value="1"/>
</dbReference>
<dbReference type="Gene3D" id="3.20.20.70">
    <property type="entry name" value="Aldolase class I"/>
    <property type="match status" value="1"/>
</dbReference>
<evidence type="ECO:0000256" key="1">
    <source>
        <dbReference type="ARBA" id="ARBA00001966"/>
    </source>
</evidence>
<dbReference type="InterPro" id="IPR007197">
    <property type="entry name" value="rSAM"/>
</dbReference>
<dbReference type="PANTHER" id="PTHR11228">
    <property type="entry name" value="RADICAL SAM DOMAIN PROTEIN"/>
    <property type="match status" value="1"/>
</dbReference>
<keyword evidence="2" id="KW-0949">S-adenosyl-L-methionine</keyword>
<dbReference type="InterPro" id="IPR013785">
    <property type="entry name" value="Aldolase_TIM"/>
</dbReference>
<organism evidence="6 7">
    <name type="scientific">Phenylobacterium terrae</name>
    <dbReference type="NCBI Taxonomy" id="2665495"/>
    <lineage>
        <taxon>Bacteria</taxon>
        <taxon>Pseudomonadati</taxon>
        <taxon>Pseudomonadota</taxon>
        <taxon>Alphaproteobacteria</taxon>
        <taxon>Caulobacterales</taxon>
        <taxon>Caulobacteraceae</taxon>
        <taxon>Phenylobacterium</taxon>
    </lineage>
</organism>
<evidence type="ECO:0000313" key="6">
    <source>
        <dbReference type="EMBL" id="MFD1783925.1"/>
    </source>
</evidence>
<dbReference type="EMBL" id="JBHUEY010000001">
    <property type="protein sequence ID" value="MFD1783925.1"/>
    <property type="molecule type" value="Genomic_DNA"/>
</dbReference>
<gene>
    <name evidence="6" type="ORF">ACFSC0_11020</name>
</gene>
<dbReference type="Proteomes" id="UP001597237">
    <property type="component" value="Unassembled WGS sequence"/>
</dbReference>
<name>A0ABW4N3Z0_9CAUL</name>
<evidence type="ECO:0000256" key="4">
    <source>
        <dbReference type="ARBA" id="ARBA00023004"/>
    </source>
</evidence>
<dbReference type="SUPFAM" id="SSF102114">
    <property type="entry name" value="Radical SAM enzymes"/>
    <property type="match status" value="1"/>
</dbReference>
<comment type="cofactor">
    <cofactor evidence="1">
        <name>[4Fe-4S] cluster</name>
        <dbReference type="ChEBI" id="CHEBI:49883"/>
    </cofactor>
</comment>
<dbReference type="PANTHER" id="PTHR11228:SF7">
    <property type="entry name" value="PQQA PEPTIDE CYCLASE"/>
    <property type="match status" value="1"/>
</dbReference>
<evidence type="ECO:0000313" key="7">
    <source>
        <dbReference type="Proteomes" id="UP001597237"/>
    </source>
</evidence>
<reference evidence="7" key="1">
    <citation type="journal article" date="2019" name="Int. J. Syst. Evol. Microbiol.">
        <title>The Global Catalogue of Microorganisms (GCM) 10K type strain sequencing project: providing services to taxonomists for standard genome sequencing and annotation.</title>
        <authorList>
            <consortium name="The Broad Institute Genomics Platform"/>
            <consortium name="The Broad Institute Genome Sequencing Center for Infectious Disease"/>
            <person name="Wu L."/>
            <person name="Ma J."/>
        </authorList>
    </citation>
    <scope>NUCLEOTIDE SEQUENCE [LARGE SCALE GENOMIC DNA]</scope>
    <source>
        <strain evidence="7">DFY28</strain>
    </source>
</reference>
<dbReference type="InterPro" id="IPR050377">
    <property type="entry name" value="Radical_SAM_PqqE_MftC-like"/>
</dbReference>
<dbReference type="RefSeq" id="WP_377282885.1">
    <property type="nucleotide sequence ID" value="NZ_JBHRSI010000008.1"/>
</dbReference>
<evidence type="ECO:0000256" key="3">
    <source>
        <dbReference type="ARBA" id="ARBA00022723"/>
    </source>
</evidence>
<keyword evidence="5" id="KW-0411">Iron-sulfur</keyword>
<keyword evidence="7" id="KW-1185">Reference proteome</keyword>
<accession>A0ABW4N3Z0</accession>
<dbReference type="SFLD" id="SFLDS00029">
    <property type="entry name" value="Radical_SAM"/>
    <property type="match status" value="1"/>
</dbReference>
<sequence>MPELSLKRIFGGRLMAEPPAPAAAPAPVAELVRPHAPPQAAPPAADPARERVINVRFYTDYPVCNYKCPYCVAGHAPPEGRPESPWSEERYLQVVDNLCKLDFPINLRIGVGGEFFISKVLVEGARKLAACDHVKVLNLITNLSFHPQQYARILKGIPKEKVALVASYHPTEVKSADAWVAAAQELATYYDLTTMSVAYPPALPKLREIKEKFAAVGVDHFIQPFIGEYEGKLYPQAYTEEERAIVREVIYSRHDYEFLLNLKKPGLCNAGFKYLFIDPYGVVKPCGGAEHGRILGDLTVSPKIEFLDGPRPCPASACQCDTENIQTKVFEDHYAWTDKNQHRFAYRFADEAKTSPWMDEWKVPY</sequence>
<comment type="caution">
    <text evidence="6">The sequence shown here is derived from an EMBL/GenBank/DDBJ whole genome shotgun (WGS) entry which is preliminary data.</text>
</comment>
<keyword evidence="3" id="KW-0479">Metal-binding</keyword>